<keyword evidence="5" id="KW-0808">Transferase</keyword>
<dbReference type="Gene3D" id="3.30.420.110">
    <property type="entry name" value="MutS, connector domain"/>
    <property type="match status" value="1"/>
</dbReference>
<keyword evidence="13" id="KW-0175">Coiled coil</keyword>
<feature type="compositionally biased region" description="Polar residues" evidence="14">
    <location>
        <begin position="381"/>
        <end position="395"/>
    </location>
</feature>
<dbReference type="SMART" id="SM00534">
    <property type="entry name" value="MUTSac"/>
    <property type="match status" value="1"/>
</dbReference>
<evidence type="ECO:0000256" key="9">
    <source>
        <dbReference type="ARBA" id="ARBA00022840"/>
    </source>
</evidence>
<dbReference type="Pfam" id="PF05192">
    <property type="entry name" value="MutS_III"/>
    <property type="match status" value="1"/>
</dbReference>
<comment type="similarity">
    <text evidence="11">Belongs to the UPL family. TOM1/PTR1 subfamily.</text>
</comment>
<dbReference type="InterPro" id="IPR000432">
    <property type="entry name" value="DNA_mismatch_repair_MutS_C"/>
</dbReference>
<evidence type="ECO:0000256" key="7">
    <source>
        <dbReference type="ARBA" id="ARBA00022763"/>
    </source>
</evidence>
<dbReference type="GO" id="GO:0005524">
    <property type="term" value="F:ATP binding"/>
    <property type="evidence" value="ECO:0007669"/>
    <property type="project" value="UniProtKB-KW"/>
</dbReference>
<feature type="domain" description="HECT" evidence="15">
    <location>
        <begin position="501"/>
        <end position="672"/>
    </location>
</feature>
<evidence type="ECO:0000256" key="3">
    <source>
        <dbReference type="ARBA" id="ARBA00006271"/>
    </source>
</evidence>
<keyword evidence="9" id="KW-0067">ATP-binding</keyword>
<gene>
    <name evidence="16" type="ORF">OKA104_LOCUS30554</name>
</gene>
<dbReference type="SUPFAM" id="SSF52540">
    <property type="entry name" value="P-loop containing nucleoside triphosphate hydrolases"/>
    <property type="match status" value="1"/>
</dbReference>
<evidence type="ECO:0000259" key="15">
    <source>
        <dbReference type="PROSITE" id="PS50237"/>
    </source>
</evidence>
<evidence type="ECO:0000256" key="8">
    <source>
        <dbReference type="ARBA" id="ARBA00022786"/>
    </source>
</evidence>
<dbReference type="GO" id="GO:0006298">
    <property type="term" value="P:mismatch repair"/>
    <property type="evidence" value="ECO:0007669"/>
    <property type="project" value="InterPro"/>
</dbReference>
<dbReference type="Gene3D" id="3.30.2160.10">
    <property type="entry name" value="Hect, E3 ligase catalytic domain"/>
    <property type="match status" value="1"/>
</dbReference>
<dbReference type="GO" id="GO:0032301">
    <property type="term" value="C:MutSalpha complex"/>
    <property type="evidence" value="ECO:0007669"/>
    <property type="project" value="TreeGrafter"/>
</dbReference>
<dbReference type="InterPro" id="IPR045076">
    <property type="entry name" value="MutS"/>
</dbReference>
<dbReference type="SUPFAM" id="SSF53150">
    <property type="entry name" value="DNA repair protein MutS, domain II"/>
    <property type="match status" value="1"/>
</dbReference>
<dbReference type="SMART" id="SM00533">
    <property type="entry name" value="MUTSd"/>
    <property type="match status" value="1"/>
</dbReference>
<dbReference type="InterPro" id="IPR007860">
    <property type="entry name" value="DNA_mmatch_repair_MutS_con_dom"/>
</dbReference>
<accession>A0A819PBF5</accession>
<keyword evidence="7" id="KW-0227">DNA damage</keyword>
<dbReference type="InterPro" id="IPR007695">
    <property type="entry name" value="DNA_mismatch_repair_MutS-lik_N"/>
</dbReference>
<dbReference type="Gene3D" id="1.10.1420.10">
    <property type="match status" value="2"/>
</dbReference>
<dbReference type="PANTHER" id="PTHR11361">
    <property type="entry name" value="DNA MISMATCH REPAIR PROTEIN MUTS FAMILY MEMBER"/>
    <property type="match status" value="1"/>
</dbReference>
<feature type="region of interest" description="Disordered" evidence="14">
    <location>
        <begin position="698"/>
        <end position="899"/>
    </location>
</feature>
<feature type="region of interest" description="Disordered" evidence="14">
    <location>
        <begin position="338"/>
        <end position="395"/>
    </location>
</feature>
<dbReference type="PROSITE" id="PS50237">
    <property type="entry name" value="HECT"/>
    <property type="match status" value="1"/>
</dbReference>
<organism evidence="16 17">
    <name type="scientific">Adineta steineri</name>
    <dbReference type="NCBI Taxonomy" id="433720"/>
    <lineage>
        <taxon>Eukaryota</taxon>
        <taxon>Metazoa</taxon>
        <taxon>Spiralia</taxon>
        <taxon>Gnathifera</taxon>
        <taxon>Rotifera</taxon>
        <taxon>Eurotatoria</taxon>
        <taxon>Bdelloidea</taxon>
        <taxon>Adinetida</taxon>
        <taxon>Adinetidae</taxon>
        <taxon>Adineta</taxon>
    </lineage>
</organism>
<dbReference type="InterPro" id="IPR035983">
    <property type="entry name" value="Hect_E3_ubiquitin_ligase"/>
</dbReference>
<keyword evidence="6" id="KW-0547">Nucleotide-binding</keyword>
<comment type="similarity">
    <text evidence="3">Belongs to the DNA mismatch repair MutS family.</text>
</comment>
<dbReference type="GO" id="GO:0030983">
    <property type="term" value="F:mismatched DNA binding"/>
    <property type="evidence" value="ECO:0007669"/>
    <property type="project" value="InterPro"/>
</dbReference>
<evidence type="ECO:0000256" key="2">
    <source>
        <dbReference type="ARBA" id="ARBA00004906"/>
    </source>
</evidence>
<comment type="caution">
    <text evidence="12">Lacks conserved residue(s) required for the propagation of feature annotation.</text>
</comment>
<name>A0A819PBF5_9BILA</name>
<dbReference type="InterPro" id="IPR000569">
    <property type="entry name" value="HECT_dom"/>
</dbReference>
<dbReference type="FunFam" id="3.40.1170.10:FF:000002">
    <property type="entry name" value="DNA mismatch repair protein"/>
    <property type="match status" value="1"/>
</dbReference>
<feature type="compositionally biased region" description="Basic residues" evidence="14">
    <location>
        <begin position="821"/>
        <end position="830"/>
    </location>
</feature>
<dbReference type="Gene3D" id="3.40.50.300">
    <property type="entry name" value="P-loop containing nucleotide triphosphate hydrolases"/>
    <property type="match status" value="1"/>
</dbReference>
<evidence type="ECO:0000256" key="10">
    <source>
        <dbReference type="ARBA" id="ARBA00023125"/>
    </source>
</evidence>
<evidence type="ECO:0000256" key="11">
    <source>
        <dbReference type="ARBA" id="ARBA00034494"/>
    </source>
</evidence>
<dbReference type="FunFam" id="3.30.2160.10:FF:000001">
    <property type="entry name" value="E3 ubiquitin-protein ligase NEDD4-like"/>
    <property type="match status" value="1"/>
</dbReference>
<dbReference type="Pfam" id="PF05188">
    <property type="entry name" value="MutS_II"/>
    <property type="match status" value="1"/>
</dbReference>
<dbReference type="InterPro" id="IPR027417">
    <property type="entry name" value="P-loop_NTPase"/>
</dbReference>
<feature type="compositionally biased region" description="Acidic residues" evidence="14">
    <location>
        <begin position="844"/>
        <end position="876"/>
    </location>
</feature>
<feature type="non-terminal residue" evidence="16">
    <location>
        <position position="1"/>
    </location>
</feature>
<reference evidence="16" key="1">
    <citation type="submission" date="2021-02" db="EMBL/GenBank/DDBJ databases">
        <authorList>
            <person name="Nowell W R."/>
        </authorList>
    </citation>
    <scope>NUCLEOTIDE SEQUENCE</scope>
</reference>
<sequence length="1885" mass="216655">LEFATTLLLNVSKINQATRDKVLHLLLNGIRLLGKDVSEEIKQLLWEVQDYLSKNKLNIPITNDDESSNTPFDESSKLFDSYKSIRSNTLTSINNDPNAKQQDLQLPAMVMLTSKTANQQFLLRILKVIIQLREATKKEQLDAQTHFETELHTLTRRLDTLRQSLRSHFPPSDNNSTNQQNDILQPIDELANRLEQMRTRLQTVLNSNTIEQRQQIFSQQETINDIQDIYRLIRQLESLIENFHEPPLSTTMTTRINDVLQTIPPLFPQINEPMDLGQFLPNQQTKLSDLLNINQLWDSLSDCLLSLAKLPDPHAVLVLQPAVEAFFLVHAADLDNENEKQNKKKKDREQREALSHLECFGPAPTTTPADRGAPDEPVIAPSNTTTSANDLTSPTLVLRTGGSQTLSTNELPLDAQKFVEFARTHRTVLNQILRQSTQHLSEGPFHILTDYTSILDFDVKRKYFRHELDRLKENIRGEDLAVHVRRNHVFEDSYRELSRRTPEDWKHRFYIVFDGEEGQDAGGLLREWYSIIARSMFDSNYALFMINPGDRVTYMPSPLSHINTNHSQYFKFIGRIIAKAIFDNKYMDCYFTRSFYKHILGIPVRYTDMESVDLQFYKNLVMLLENDIEQLGLDLTFSLDASEFGENKVIELLPNGSSIIVTNENKHEYVRLSDADACLLTKMSNLFSYFQRIEPKKMATTTADDESIRPSSNTPKNGHTKKSQTPKETSRKSMNMSDVYSADSPKSEKRKPIDDHETLSKNKKRKTLNARNESDEDDDEPQLKVSKSQNRKRIAILDSDDDNGLENDHMDVDVTPSNKRSTAKNIKKKGNTSTTTSRKKKTEDSEDEEALYNDGSADESEENESGVEEYDDDNDEEQTKTPKRRTTTLNREKKKQPKHVHDNNFTHLSLDFLKDGKRRDINLRLHTDPNYDPRTLHVPEEYLNSITPAMRQWWVLKSEHYDTILFFKVGKFYELYHMDAVICVPELNLTMMKNESAHCGFPEKAYSKFADILVSKGYKVARVEQTETPDMMKQRIEQQTGRKSKFDKTVRREVCQITTPGTKTFNTLDNDNIFRESLFLLCIVEIPITDNKITPCEFGVCFVDTTIAQFYIGQFEDDRYLSRLQTLLAQYPPVQILCEKNKISEKTKKVLTLTHAKMEYLTPNKEMYETTKTLDILRDDTYFKDEKGNLQWPDAFQHVFNDGDAQGLHVRPAFLISMRALGGIIWYLQHCLIDKELLSMRKFSIFQPPDENVELKEASTFTQQNMVLDATTLYNLEILTNSRGGKEGSLLYVCDRCSTHFGKRLLARWLSAPLCNVNEINERLNAIDILREKKELCIKIRDKLKTIPDLERLFCRIHSLGHRPLDPDHPENRAILYEDITYSKRKIQDFLSALAGLKVANDIVELFSKYNDIPSSSNLLKKIIYRGDENFPELGELLDFYTNAFSHAQARTEGKIIPTVGVCKEYDDSLNDIRENEKELNEYLTKQKKILKNHDIKYVHVQKIRYAMEIPEKACGNLDDDYELMSSRKGFKRYYTSELRELLETLNESEKKKESALKDTTSSLFRKFDSHHNIFQRVLNCLSTLDVILSLVGYSESYSDMCRPIVLATDDNQQAFINIRDGKHPCMLQKSTDTFIPNDIILADKSSNEIWQTKPLVLVTGPNMGGKSTLMRETAVLAILAHVGSYVPATSCKMSVCDRIFTRLGASDRIMAGESTFFVELSEASSILRHASRHSLVLIDELGRGTSTFDGTAIACSVVNDLANRIKCRTLFSTHYHTLVDDFEKHESVGLGHMSCMIEKDDETSTKETLVFLYKFVEGSCPKSHGFNAARLANIPESIVELAQSKASAFERWVTLKRILFTLKKITDKSQEQDILQFLSQLKLN</sequence>
<evidence type="ECO:0000256" key="13">
    <source>
        <dbReference type="SAM" id="Coils"/>
    </source>
</evidence>
<keyword evidence="10" id="KW-0238">DNA-binding</keyword>
<dbReference type="InterPro" id="IPR007696">
    <property type="entry name" value="DNA_mismatch_repair_MutS_core"/>
</dbReference>
<dbReference type="SMART" id="SM00119">
    <property type="entry name" value="HECTc"/>
    <property type="match status" value="1"/>
</dbReference>
<dbReference type="PROSITE" id="PS00486">
    <property type="entry name" value="DNA_MISMATCH_REPAIR_2"/>
    <property type="match status" value="1"/>
</dbReference>
<protein>
    <recommendedName>
        <fullName evidence="4">HECT-type E3 ubiquitin transferase</fullName>
        <ecNumber evidence="4">2.3.2.26</ecNumber>
    </recommendedName>
</protein>
<dbReference type="InterPro" id="IPR007861">
    <property type="entry name" value="DNA_mismatch_repair_MutS_clamp"/>
</dbReference>
<dbReference type="Proteomes" id="UP000663881">
    <property type="component" value="Unassembled WGS sequence"/>
</dbReference>
<dbReference type="FunFam" id="3.90.1750.10:FF:000003">
    <property type="entry name" value="E3 ubiquitin-protein ligase UPL1"/>
    <property type="match status" value="1"/>
</dbReference>
<dbReference type="Pfam" id="PF05190">
    <property type="entry name" value="MutS_IV"/>
    <property type="match status" value="1"/>
</dbReference>
<dbReference type="NCBIfam" id="NF003810">
    <property type="entry name" value="PRK05399.1"/>
    <property type="match status" value="1"/>
</dbReference>
<evidence type="ECO:0000256" key="1">
    <source>
        <dbReference type="ARBA" id="ARBA00000885"/>
    </source>
</evidence>
<evidence type="ECO:0000313" key="17">
    <source>
        <dbReference type="Proteomes" id="UP000663881"/>
    </source>
</evidence>
<dbReference type="PANTHER" id="PTHR11361:SF148">
    <property type="entry name" value="DNA MISMATCH REPAIR PROTEIN MSH6"/>
    <property type="match status" value="1"/>
</dbReference>
<feature type="coiled-coil region" evidence="13">
    <location>
        <begin position="1532"/>
        <end position="1559"/>
    </location>
</feature>
<dbReference type="EMBL" id="CAJOAY010003292">
    <property type="protein sequence ID" value="CAF4014091.1"/>
    <property type="molecule type" value="Genomic_DNA"/>
</dbReference>
<dbReference type="SUPFAM" id="SSF48334">
    <property type="entry name" value="DNA repair protein MutS, domain III"/>
    <property type="match status" value="1"/>
</dbReference>
<evidence type="ECO:0000256" key="6">
    <source>
        <dbReference type="ARBA" id="ARBA00022741"/>
    </source>
</evidence>
<dbReference type="Pfam" id="PF00488">
    <property type="entry name" value="MutS_V"/>
    <property type="match status" value="1"/>
</dbReference>
<evidence type="ECO:0000313" key="16">
    <source>
        <dbReference type="EMBL" id="CAF4014091.1"/>
    </source>
</evidence>
<comment type="pathway">
    <text evidence="2">Protein modification; protein ubiquitination.</text>
</comment>
<dbReference type="InterPro" id="IPR016151">
    <property type="entry name" value="DNA_mismatch_repair_MutS_N"/>
</dbReference>
<dbReference type="InterPro" id="IPR036678">
    <property type="entry name" value="MutS_con_dom_sf"/>
</dbReference>
<evidence type="ECO:0000256" key="14">
    <source>
        <dbReference type="SAM" id="MobiDB-lite"/>
    </source>
</evidence>
<dbReference type="Pfam" id="PF00632">
    <property type="entry name" value="HECT"/>
    <property type="match status" value="1"/>
</dbReference>
<dbReference type="EC" id="2.3.2.26" evidence="4"/>
<dbReference type="FunFam" id="1.10.1420.10:FF:000005">
    <property type="entry name" value="DNA mismatch repair protein"/>
    <property type="match status" value="1"/>
</dbReference>
<feature type="compositionally biased region" description="Basic and acidic residues" evidence="14">
    <location>
        <begin position="745"/>
        <end position="760"/>
    </location>
</feature>
<dbReference type="Gene3D" id="3.40.1170.10">
    <property type="entry name" value="DNA repair protein MutS, domain I"/>
    <property type="match status" value="1"/>
</dbReference>
<comment type="catalytic activity">
    <reaction evidence="1">
        <text>S-ubiquitinyl-[E2 ubiquitin-conjugating enzyme]-L-cysteine + [acceptor protein]-L-lysine = [E2 ubiquitin-conjugating enzyme]-L-cysteine + N(6)-ubiquitinyl-[acceptor protein]-L-lysine.</text>
        <dbReference type="EC" id="2.3.2.26"/>
    </reaction>
</comment>
<proteinExistence type="inferred from homology"/>
<comment type="caution">
    <text evidence="16">The sequence shown here is derived from an EMBL/GenBank/DDBJ whole genome shotgun (WGS) entry which is preliminary data.</text>
</comment>
<dbReference type="Gene3D" id="3.90.1750.10">
    <property type="entry name" value="Hect, E3 ligase catalytic domains"/>
    <property type="match status" value="1"/>
</dbReference>
<feature type="compositionally biased region" description="Basic residues" evidence="14">
    <location>
        <begin position="881"/>
        <end position="898"/>
    </location>
</feature>
<dbReference type="GO" id="GO:0061630">
    <property type="term" value="F:ubiquitin protein ligase activity"/>
    <property type="evidence" value="ECO:0007669"/>
    <property type="project" value="UniProtKB-EC"/>
</dbReference>
<dbReference type="InterPro" id="IPR036187">
    <property type="entry name" value="DNA_mismatch_repair_MutS_sf"/>
</dbReference>
<keyword evidence="8 12" id="KW-0833">Ubl conjugation pathway</keyword>
<evidence type="ECO:0000256" key="5">
    <source>
        <dbReference type="ARBA" id="ARBA00022679"/>
    </source>
</evidence>
<evidence type="ECO:0000256" key="12">
    <source>
        <dbReference type="PROSITE-ProRule" id="PRU00104"/>
    </source>
</evidence>
<dbReference type="SUPFAM" id="SSF55271">
    <property type="entry name" value="DNA repair protein MutS, domain I"/>
    <property type="match status" value="1"/>
</dbReference>
<dbReference type="Pfam" id="PF01624">
    <property type="entry name" value="MutS_I"/>
    <property type="match status" value="1"/>
</dbReference>
<dbReference type="SUPFAM" id="SSF56204">
    <property type="entry name" value="Hect, E3 ligase catalytic domain"/>
    <property type="match status" value="1"/>
</dbReference>
<feature type="compositionally biased region" description="Basic and acidic residues" evidence="14">
    <location>
        <begin position="338"/>
        <end position="355"/>
    </location>
</feature>
<dbReference type="GO" id="GO:0140664">
    <property type="term" value="F:ATP-dependent DNA damage sensor activity"/>
    <property type="evidence" value="ECO:0007669"/>
    <property type="project" value="InterPro"/>
</dbReference>
<evidence type="ECO:0000256" key="4">
    <source>
        <dbReference type="ARBA" id="ARBA00012485"/>
    </source>
</evidence>